<feature type="compositionally biased region" description="Basic and acidic residues" evidence="1">
    <location>
        <begin position="82"/>
        <end position="94"/>
    </location>
</feature>
<protein>
    <submittedName>
        <fullName evidence="2">Uncharacterized protein</fullName>
    </submittedName>
</protein>
<sequence>MTEQPDWVRNLSQAAANLKQGLDHVGDILRAQTAMGWAFRGDLVATRAALAGASAEQLRELSAAASVLAAVADDALAGEAGGGRHERPGGDRPAEPSVEEWESGPDAASGGGEPPARVEGRVLLLFGAFAVVVTAYHPEGDPLHVSAAGLAEQLGVGIEELPGSRFIGEIVDDRVVNAELIC</sequence>
<accession>A0ABV5SI51</accession>
<dbReference type="Proteomes" id="UP001589532">
    <property type="component" value="Unassembled WGS sequence"/>
</dbReference>
<dbReference type="EMBL" id="JBHMBW010000104">
    <property type="protein sequence ID" value="MFB9631347.1"/>
    <property type="molecule type" value="Genomic_DNA"/>
</dbReference>
<organism evidence="2 3">
    <name type="scientific">Nonomuraea helvata</name>
    <dbReference type="NCBI Taxonomy" id="37484"/>
    <lineage>
        <taxon>Bacteria</taxon>
        <taxon>Bacillati</taxon>
        <taxon>Actinomycetota</taxon>
        <taxon>Actinomycetes</taxon>
        <taxon>Streptosporangiales</taxon>
        <taxon>Streptosporangiaceae</taxon>
        <taxon>Nonomuraea</taxon>
    </lineage>
</organism>
<gene>
    <name evidence="2" type="ORF">ACFFSA_50525</name>
</gene>
<comment type="caution">
    <text evidence="2">The sequence shown here is derived from an EMBL/GenBank/DDBJ whole genome shotgun (WGS) entry which is preliminary data.</text>
</comment>
<feature type="region of interest" description="Disordered" evidence="1">
    <location>
        <begin position="79"/>
        <end position="115"/>
    </location>
</feature>
<evidence type="ECO:0000256" key="1">
    <source>
        <dbReference type="SAM" id="MobiDB-lite"/>
    </source>
</evidence>
<proteinExistence type="predicted"/>
<evidence type="ECO:0000313" key="3">
    <source>
        <dbReference type="Proteomes" id="UP001589532"/>
    </source>
</evidence>
<keyword evidence="3" id="KW-1185">Reference proteome</keyword>
<name>A0ABV5SI51_9ACTN</name>
<reference evidence="2 3" key="1">
    <citation type="submission" date="2024-09" db="EMBL/GenBank/DDBJ databases">
        <authorList>
            <person name="Sun Q."/>
            <person name="Mori K."/>
        </authorList>
    </citation>
    <scope>NUCLEOTIDE SEQUENCE [LARGE SCALE GENOMIC DNA]</scope>
    <source>
        <strain evidence="2 3">JCM 3143</strain>
    </source>
</reference>
<dbReference type="RefSeq" id="WP_344999956.1">
    <property type="nucleotide sequence ID" value="NZ_BAAAXV010000009.1"/>
</dbReference>
<evidence type="ECO:0000313" key="2">
    <source>
        <dbReference type="EMBL" id="MFB9631347.1"/>
    </source>
</evidence>